<dbReference type="EMBL" id="JBHRTN010000004">
    <property type="protein sequence ID" value="MFC3123782.1"/>
    <property type="molecule type" value="Genomic_DNA"/>
</dbReference>
<dbReference type="Gene3D" id="3.90.550.10">
    <property type="entry name" value="Spore Coat Polysaccharide Biosynthesis Protein SpsA, Chain A"/>
    <property type="match status" value="1"/>
</dbReference>
<evidence type="ECO:0000259" key="6">
    <source>
        <dbReference type="Pfam" id="PF00535"/>
    </source>
</evidence>
<dbReference type="InterPro" id="IPR029044">
    <property type="entry name" value="Nucleotide-diphossugar_trans"/>
</dbReference>
<comment type="subcellular location">
    <subcellularLocation>
        <location evidence="1">Cell membrane</location>
    </subcellularLocation>
</comment>
<comment type="caution">
    <text evidence="7">The sequence shown here is derived from an EMBL/GenBank/DDBJ whole genome shotgun (WGS) entry which is preliminary data.</text>
</comment>
<dbReference type="Proteomes" id="UP001595593">
    <property type="component" value="Unassembled WGS sequence"/>
</dbReference>
<evidence type="ECO:0000313" key="7">
    <source>
        <dbReference type="EMBL" id="MFC3123782.1"/>
    </source>
</evidence>
<protein>
    <submittedName>
        <fullName evidence="7">Glycosyltransferase</fullName>
        <ecNumber evidence="7">2.4.-.-</ecNumber>
    </submittedName>
</protein>
<evidence type="ECO:0000313" key="8">
    <source>
        <dbReference type="Proteomes" id="UP001595593"/>
    </source>
</evidence>
<dbReference type="RefSeq" id="WP_379593009.1">
    <property type="nucleotide sequence ID" value="NZ_JBHRTN010000004.1"/>
</dbReference>
<dbReference type="InterPro" id="IPR001173">
    <property type="entry name" value="Glyco_trans_2-like"/>
</dbReference>
<proteinExistence type="predicted"/>
<evidence type="ECO:0000256" key="3">
    <source>
        <dbReference type="ARBA" id="ARBA00022676"/>
    </source>
</evidence>
<evidence type="ECO:0000256" key="1">
    <source>
        <dbReference type="ARBA" id="ARBA00004236"/>
    </source>
</evidence>
<reference evidence="8" key="1">
    <citation type="journal article" date="2019" name="Int. J. Syst. Evol. Microbiol.">
        <title>The Global Catalogue of Microorganisms (GCM) 10K type strain sequencing project: providing services to taxonomists for standard genome sequencing and annotation.</title>
        <authorList>
            <consortium name="The Broad Institute Genomics Platform"/>
            <consortium name="The Broad Institute Genome Sequencing Center for Infectious Disease"/>
            <person name="Wu L."/>
            <person name="Ma J."/>
        </authorList>
    </citation>
    <scope>NUCLEOTIDE SEQUENCE [LARGE SCALE GENOMIC DNA]</scope>
    <source>
        <strain evidence="8">KCTC 52094</strain>
    </source>
</reference>
<dbReference type="EC" id="2.4.-.-" evidence="7"/>
<dbReference type="SUPFAM" id="SSF53448">
    <property type="entry name" value="Nucleotide-diphospho-sugar transferases"/>
    <property type="match status" value="1"/>
</dbReference>
<organism evidence="7 8">
    <name type="scientific">Teichococcus globiformis</name>
    <dbReference type="NCBI Taxonomy" id="2307229"/>
    <lineage>
        <taxon>Bacteria</taxon>
        <taxon>Pseudomonadati</taxon>
        <taxon>Pseudomonadota</taxon>
        <taxon>Alphaproteobacteria</taxon>
        <taxon>Acetobacterales</taxon>
        <taxon>Roseomonadaceae</taxon>
        <taxon>Roseomonas</taxon>
    </lineage>
</organism>
<keyword evidence="5" id="KW-0472">Membrane</keyword>
<evidence type="ECO:0000256" key="4">
    <source>
        <dbReference type="ARBA" id="ARBA00022679"/>
    </source>
</evidence>
<evidence type="ECO:0000256" key="5">
    <source>
        <dbReference type="ARBA" id="ARBA00023136"/>
    </source>
</evidence>
<feature type="domain" description="Glycosyltransferase 2-like" evidence="6">
    <location>
        <begin position="6"/>
        <end position="147"/>
    </location>
</feature>
<keyword evidence="4 7" id="KW-0808">Transferase</keyword>
<name>A0ABV7FTU5_9PROT</name>
<keyword evidence="8" id="KW-1185">Reference proteome</keyword>
<dbReference type="GO" id="GO:0016757">
    <property type="term" value="F:glycosyltransferase activity"/>
    <property type="evidence" value="ECO:0007669"/>
    <property type="project" value="UniProtKB-KW"/>
</dbReference>
<gene>
    <name evidence="7" type="ORF">ACFOD4_01810</name>
</gene>
<dbReference type="Pfam" id="PF00535">
    <property type="entry name" value="Glycos_transf_2"/>
    <property type="match status" value="1"/>
</dbReference>
<accession>A0ABV7FTU5</accession>
<keyword evidence="3 7" id="KW-0328">Glycosyltransferase</keyword>
<evidence type="ECO:0000256" key="2">
    <source>
        <dbReference type="ARBA" id="ARBA00022475"/>
    </source>
</evidence>
<sequence length="349" mass="37374">MQPAVICVPARDERSEIPSLIRTVAAQEADAPIRLVLLANHCRDGTAERARELAAAEPRLQLRLLEVEFPSHEAHAGSARRAAVQAGADWLCELGAHETGVVLSTDADARLPPGWLIANLRALASGAEVVGGRIEAEDTSSNPLPAAIRGMASHIGAYWQAVRALSDSIDPLPHDPPPRHGDHTGASLAVALPWLRAVGGVPPLRSREDVALVEALEWAGARLRHAPDVWVEVSARQHGRAEGGMAAEMRRWATAPADAYHLPAASHWLRLARTRRAIRDGFHSGRLPDLAGYLGLEAASLTRIAAESPNDIACVARVCRLLPTGTAAQQEMVAAMREMRALAEPERVA</sequence>
<keyword evidence="2" id="KW-1003">Cell membrane</keyword>
<dbReference type="PANTHER" id="PTHR43646:SF2">
    <property type="entry name" value="GLYCOSYLTRANSFERASE 2-LIKE DOMAIN-CONTAINING PROTEIN"/>
    <property type="match status" value="1"/>
</dbReference>
<dbReference type="PANTHER" id="PTHR43646">
    <property type="entry name" value="GLYCOSYLTRANSFERASE"/>
    <property type="match status" value="1"/>
</dbReference>